<keyword evidence="2" id="KW-1185">Reference proteome</keyword>
<dbReference type="AlphaFoldDB" id="A0A251QJW5"/>
<dbReference type="Gramene" id="ONI22955">
    <property type="protein sequence ID" value="ONI22955"/>
    <property type="gene ID" value="PRUPE_2G160200"/>
</dbReference>
<reference evidence="1 2" key="1">
    <citation type="journal article" date="2013" name="Nat. Genet.">
        <title>The high-quality draft genome of peach (Prunus persica) identifies unique patterns of genetic diversity, domestication and genome evolution.</title>
        <authorList>
            <consortium name="International Peach Genome Initiative"/>
            <person name="Verde I."/>
            <person name="Abbott A.G."/>
            <person name="Scalabrin S."/>
            <person name="Jung S."/>
            <person name="Shu S."/>
            <person name="Marroni F."/>
            <person name="Zhebentyayeva T."/>
            <person name="Dettori M.T."/>
            <person name="Grimwood J."/>
            <person name="Cattonaro F."/>
            <person name="Zuccolo A."/>
            <person name="Rossini L."/>
            <person name="Jenkins J."/>
            <person name="Vendramin E."/>
            <person name="Meisel L.A."/>
            <person name="Decroocq V."/>
            <person name="Sosinski B."/>
            <person name="Prochnik S."/>
            <person name="Mitros T."/>
            <person name="Policriti A."/>
            <person name="Cipriani G."/>
            <person name="Dondini L."/>
            <person name="Ficklin S."/>
            <person name="Goodstein D.M."/>
            <person name="Xuan P."/>
            <person name="Del Fabbro C."/>
            <person name="Aramini V."/>
            <person name="Copetti D."/>
            <person name="Gonzalez S."/>
            <person name="Horner D.S."/>
            <person name="Falchi R."/>
            <person name="Lucas S."/>
            <person name="Mica E."/>
            <person name="Maldonado J."/>
            <person name="Lazzari B."/>
            <person name="Bielenberg D."/>
            <person name="Pirona R."/>
            <person name="Miculan M."/>
            <person name="Barakat A."/>
            <person name="Testolin R."/>
            <person name="Stella A."/>
            <person name="Tartarini S."/>
            <person name="Tonutti P."/>
            <person name="Arus P."/>
            <person name="Orellana A."/>
            <person name="Wells C."/>
            <person name="Main D."/>
            <person name="Vizzotto G."/>
            <person name="Silva H."/>
            <person name="Salamini F."/>
            <person name="Schmutz J."/>
            <person name="Morgante M."/>
            <person name="Rokhsar D.S."/>
        </authorList>
    </citation>
    <scope>NUCLEOTIDE SEQUENCE [LARGE SCALE GENOMIC DNA]</scope>
    <source>
        <strain evidence="2">cv. Nemared</strain>
    </source>
</reference>
<protein>
    <submittedName>
        <fullName evidence="1">Uncharacterized protein</fullName>
    </submittedName>
</protein>
<name>A0A251QJW5_PRUPE</name>
<proteinExistence type="predicted"/>
<dbReference type="Proteomes" id="UP000006882">
    <property type="component" value="Chromosome G2"/>
</dbReference>
<dbReference type="EMBL" id="CM007652">
    <property type="protein sequence ID" value="ONI22955.1"/>
    <property type="molecule type" value="Genomic_DNA"/>
</dbReference>
<organism evidence="1 2">
    <name type="scientific">Prunus persica</name>
    <name type="common">Peach</name>
    <name type="synonym">Amygdalus persica</name>
    <dbReference type="NCBI Taxonomy" id="3760"/>
    <lineage>
        <taxon>Eukaryota</taxon>
        <taxon>Viridiplantae</taxon>
        <taxon>Streptophyta</taxon>
        <taxon>Embryophyta</taxon>
        <taxon>Tracheophyta</taxon>
        <taxon>Spermatophyta</taxon>
        <taxon>Magnoliopsida</taxon>
        <taxon>eudicotyledons</taxon>
        <taxon>Gunneridae</taxon>
        <taxon>Pentapetalae</taxon>
        <taxon>rosids</taxon>
        <taxon>fabids</taxon>
        <taxon>Rosales</taxon>
        <taxon>Rosaceae</taxon>
        <taxon>Amygdaloideae</taxon>
        <taxon>Amygdaleae</taxon>
        <taxon>Prunus</taxon>
    </lineage>
</organism>
<gene>
    <name evidence="1" type="ORF">PRUPE_2G160200</name>
</gene>
<accession>A0A251QJW5</accession>
<evidence type="ECO:0000313" key="2">
    <source>
        <dbReference type="Proteomes" id="UP000006882"/>
    </source>
</evidence>
<dbReference type="STRING" id="3760.A0A251QJW5"/>
<sequence length="76" mass="8532">MASQFSTAVTTERRVGQLVDLEVGAAVLRAAVAEELAEGHCDVVPRELMYMSKEESLEYVSRSMWFPVYSPLVHEK</sequence>
<evidence type="ECO:0000313" key="1">
    <source>
        <dbReference type="EMBL" id="ONI22955.1"/>
    </source>
</evidence>